<evidence type="ECO:0000313" key="3">
    <source>
        <dbReference type="Proteomes" id="UP000295680"/>
    </source>
</evidence>
<dbReference type="EMBL" id="SLWS01000006">
    <property type="protein sequence ID" value="TCO56948.1"/>
    <property type="molecule type" value="Genomic_DNA"/>
</dbReference>
<evidence type="ECO:0000256" key="1">
    <source>
        <dbReference type="SAM" id="MobiDB-lite"/>
    </source>
</evidence>
<keyword evidence="3" id="KW-1185">Reference proteome</keyword>
<feature type="compositionally biased region" description="Low complexity" evidence="1">
    <location>
        <begin position="382"/>
        <end position="404"/>
    </location>
</feature>
<organism evidence="2 3">
    <name type="scientific">Actinocrispum wychmicini</name>
    <dbReference type="NCBI Taxonomy" id="1213861"/>
    <lineage>
        <taxon>Bacteria</taxon>
        <taxon>Bacillati</taxon>
        <taxon>Actinomycetota</taxon>
        <taxon>Actinomycetes</taxon>
        <taxon>Pseudonocardiales</taxon>
        <taxon>Pseudonocardiaceae</taxon>
        <taxon>Actinocrispum</taxon>
    </lineage>
</organism>
<gene>
    <name evidence="2" type="ORF">EV192_106423</name>
</gene>
<comment type="caution">
    <text evidence="2">The sequence shown here is derived from an EMBL/GenBank/DDBJ whole genome shotgun (WGS) entry which is preliminary data.</text>
</comment>
<feature type="compositionally biased region" description="Basic residues" evidence="1">
    <location>
        <begin position="66"/>
        <end position="78"/>
    </location>
</feature>
<accession>A0A4R2JIY7</accession>
<protein>
    <submittedName>
        <fullName evidence="2">Uncharacterized protein</fullName>
    </submittedName>
</protein>
<feature type="region of interest" description="Disordered" evidence="1">
    <location>
        <begin position="227"/>
        <end position="248"/>
    </location>
</feature>
<dbReference type="Proteomes" id="UP000295680">
    <property type="component" value="Unassembled WGS sequence"/>
</dbReference>
<evidence type="ECO:0000313" key="2">
    <source>
        <dbReference type="EMBL" id="TCO56948.1"/>
    </source>
</evidence>
<feature type="region of interest" description="Disordered" evidence="1">
    <location>
        <begin position="53"/>
        <end position="79"/>
    </location>
</feature>
<dbReference type="AlphaFoldDB" id="A0A4R2JIY7"/>
<proteinExistence type="predicted"/>
<sequence length="428" mass="46817">MFSHSRFNDPYHISRVPRVITFAIAFHPRAGAIASLAVFEIFDIGPRLPNATFQSGQKAAVPRKSSSLRRGPRSRGRHALPSCSRIRAAWRTIMEFARRVVRSCLDRVCDVIDVERHRDLARTTYIHPASDLAEIRDMSQFSDRATIDEHLPDSFVPITYLHRPLPLGPPPVATRYSPAQGRQGLTYPAVGRPVRHRVRGRGRCVDPAVRARRTAIDGPGPAYSAVVGGQPGGEPQRSQADVRARTAHRSGRVAAELRTRAGRAVGQRRHMPNCGFAWWRLVQDMPLPTRWLMFCLPAVLFAITDLAGPVMALIYGMPTALAGFAAHRSGTRAEPLRAEVRFQGASKFLAHLHALRRLAGSGAYPGRHNPADRRDCQASSPATRAASGSAETASAAPPTAASSNRSIVQHGQFCVLGTTGSGWRDVRV</sequence>
<feature type="region of interest" description="Disordered" evidence="1">
    <location>
        <begin position="363"/>
        <end position="404"/>
    </location>
</feature>
<reference evidence="2 3" key="1">
    <citation type="submission" date="2019-03" db="EMBL/GenBank/DDBJ databases">
        <title>Genomic Encyclopedia of Type Strains, Phase IV (KMG-IV): sequencing the most valuable type-strain genomes for metagenomic binning, comparative biology and taxonomic classification.</title>
        <authorList>
            <person name="Goeker M."/>
        </authorList>
    </citation>
    <scope>NUCLEOTIDE SEQUENCE [LARGE SCALE GENOMIC DNA]</scope>
    <source>
        <strain evidence="2 3">DSM 45934</strain>
    </source>
</reference>
<name>A0A4R2JIY7_9PSEU</name>